<dbReference type="EMBL" id="JAUJEB010000001">
    <property type="protein sequence ID" value="MDN5211888.1"/>
    <property type="molecule type" value="Genomic_DNA"/>
</dbReference>
<evidence type="ECO:0000259" key="4">
    <source>
        <dbReference type="Pfam" id="PF00884"/>
    </source>
</evidence>
<dbReference type="Pfam" id="PF00884">
    <property type="entry name" value="Sulfatase"/>
    <property type="match status" value="1"/>
</dbReference>
<evidence type="ECO:0000256" key="3">
    <source>
        <dbReference type="SAM" id="SignalP"/>
    </source>
</evidence>
<dbReference type="SUPFAM" id="SSF53649">
    <property type="entry name" value="Alkaline phosphatase-like"/>
    <property type="match status" value="1"/>
</dbReference>
<name>A0ABT8L2F6_9BACT</name>
<dbReference type="RefSeq" id="WP_346757215.1">
    <property type="nucleotide sequence ID" value="NZ_JAUJEB010000001.1"/>
</dbReference>
<keyword evidence="2" id="KW-0378">Hydrolase</keyword>
<keyword evidence="6" id="KW-1185">Reference proteome</keyword>
<evidence type="ECO:0000313" key="5">
    <source>
        <dbReference type="EMBL" id="MDN5211888.1"/>
    </source>
</evidence>
<gene>
    <name evidence="5" type="ORF">QQ020_07490</name>
</gene>
<dbReference type="CDD" id="cd16031">
    <property type="entry name" value="G6S_like"/>
    <property type="match status" value="1"/>
</dbReference>
<dbReference type="InterPro" id="IPR000917">
    <property type="entry name" value="Sulfatase_N"/>
</dbReference>
<keyword evidence="1" id="KW-0479">Metal-binding</keyword>
<dbReference type="PANTHER" id="PTHR45953">
    <property type="entry name" value="IDURONATE 2-SULFATASE"/>
    <property type="match status" value="1"/>
</dbReference>
<dbReference type="InterPro" id="IPR017850">
    <property type="entry name" value="Alkaline_phosphatase_core_sf"/>
</dbReference>
<protein>
    <submittedName>
        <fullName evidence="5">Sulfatase</fullName>
    </submittedName>
</protein>
<dbReference type="Gene3D" id="3.40.720.10">
    <property type="entry name" value="Alkaline Phosphatase, subunit A"/>
    <property type="match status" value="1"/>
</dbReference>
<accession>A0ABT8L2F6</accession>
<comment type="caution">
    <text evidence="5">The sequence shown here is derived from an EMBL/GenBank/DDBJ whole genome shotgun (WGS) entry which is preliminary data.</text>
</comment>
<dbReference type="Proteomes" id="UP001172083">
    <property type="component" value="Unassembled WGS sequence"/>
</dbReference>
<feature type="domain" description="Sulfatase N-terminal" evidence="4">
    <location>
        <begin position="24"/>
        <end position="350"/>
    </location>
</feature>
<dbReference type="PANTHER" id="PTHR45953:SF1">
    <property type="entry name" value="IDURONATE 2-SULFATASE"/>
    <property type="match status" value="1"/>
</dbReference>
<evidence type="ECO:0000313" key="6">
    <source>
        <dbReference type="Proteomes" id="UP001172083"/>
    </source>
</evidence>
<organism evidence="5 6">
    <name type="scientific">Agaribacillus aureus</name>
    <dbReference type="NCBI Taxonomy" id="3051825"/>
    <lineage>
        <taxon>Bacteria</taxon>
        <taxon>Pseudomonadati</taxon>
        <taxon>Bacteroidota</taxon>
        <taxon>Cytophagia</taxon>
        <taxon>Cytophagales</taxon>
        <taxon>Splendidivirgaceae</taxon>
        <taxon>Agaribacillus</taxon>
    </lineage>
</organism>
<proteinExistence type="predicted"/>
<evidence type="ECO:0000256" key="1">
    <source>
        <dbReference type="ARBA" id="ARBA00022723"/>
    </source>
</evidence>
<feature type="signal peptide" evidence="3">
    <location>
        <begin position="1"/>
        <end position="19"/>
    </location>
</feature>
<feature type="chain" id="PRO_5047374236" evidence="3">
    <location>
        <begin position="20"/>
        <end position="453"/>
    </location>
</feature>
<sequence>MTRKILLLVLSGLIGFAKAQNTKPNIIFILTDDQRWDALGYSGNQIIQTSEMDKLAREGTYFKNAFVTTPICAASRASIMTGLYERKHDYTFRKPPLKNAYIEKSYFSILKNAGYYNGFLGKFGVNFENQRDTALFDVYKPENRGDYFRLTNGGTKHKHLTDIIGSNAIDFIRNAPQDKPFCLSISFHAPHAADNAPKQYFWPKAMDGMYRDVTIPKAPLSDIQDFNKLPQPVREGFNRARWKWRYDTPEKYQEMVKGYYRMISGIDSAIGKIRATLEQQKIAENTIIILIGDNGYFLGERQLAGKWLMYEPSLRVPLIIYNPSGTGKKTIEDMVLNIDITPTILDFANVDIPDSYAGISLENYTNSNSAPPQKRDHFVCEHLWDFKPIPASEGIRTEKYKYFRYKYDPAIEELYDIKNDPHEKNNLAHQEEFAQLLQQLRIKCDQSIKKISN</sequence>
<reference evidence="5" key="1">
    <citation type="submission" date="2023-06" db="EMBL/GenBank/DDBJ databases">
        <title>Genomic of Agaribacillus aureum.</title>
        <authorList>
            <person name="Wang G."/>
        </authorList>
    </citation>
    <scope>NUCLEOTIDE SEQUENCE</scope>
    <source>
        <strain evidence="5">BMA12</strain>
    </source>
</reference>
<keyword evidence="3" id="KW-0732">Signal</keyword>
<evidence type="ECO:0000256" key="2">
    <source>
        <dbReference type="ARBA" id="ARBA00022801"/>
    </source>
</evidence>